<dbReference type="AlphaFoldDB" id="A0A7G9ZCS3"/>
<keyword evidence="1" id="KW-0472">Membrane</keyword>
<gene>
    <name evidence="2" type="ORF">BLAHKPKO_00021</name>
</gene>
<feature type="transmembrane region" description="Helical" evidence="1">
    <location>
        <begin position="184"/>
        <end position="209"/>
    </location>
</feature>
<feature type="transmembrane region" description="Helical" evidence="1">
    <location>
        <begin position="371"/>
        <end position="390"/>
    </location>
</feature>
<sequence length="395" mass="46340">MLSDPLHGKKEISMKSDEAYIPLILRSKILRENWKYFFFILAIVYSFVILLGIIANYVAFMLKDPRVYFELFGIIYTFFAAKFIIERFIKVFCIDLYNSQIVTEKSKEFLKIEKVFGKKTTDYQEEILKLICNKSEKTFIFSGVLIFILTAIFYNSLGKFANFGLIYGVQKFPWTFIAQLVYSYFYWGIFIGLLLFSFVWILLGMLRAFKLVGKFYLLKFTPENEDEKLGLSSLKNFKSNIKPIIDLMYLTSSLTIIFAFTYTVAVVCKYLTSSSPTPYLYFLNILVLCGGLVISIWPQITLHEVLENAKETILFEYYSLYEKKRNKYLNILKESNEDFKAKEDIRSDLSFINELINQIEKFNTWPYFSRMYKLIGVSLGSVIIILVQILPNKFM</sequence>
<feature type="transmembrane region" description="Helical" evidence="1">
    <location>
        <begin position="36"/>
        <end position="60"/>
    </location>
</feature>
<feature type="transmembrane region" description="Helical" evidence="1">
    <location>
        <begin position="138"/>
        <end position="157"/>
    </location>
</feature>
<feature type="transmembrane region" description="Helical" evidence="1">
    <location>
        <begin position="247"/>
        <end position="267"/>
    </location>
</feature>
<keyword evidence="1" id="KW-1133">Transmembrane helix</keyword>
<dbReference type="EMBL" id="MT631712">
    <property type="protein sequence ID" value="QNO58057.1"/>
    <property type="molecule type" value="Genomic_DNA"/>
</dbReference>
<reference evidence="2" key="1">
    <citation type="submission" date="2020-06" db="EMBL/GenBank/DDBJ databases">
        <title>Unique genomic features of the anaerobic methanotrophic archaea.</title>
        <authorList>
            <person name="Chadwick G.L."/>
            <person name="Skennerton C.T."/>
            <person name="Laso-Perez R."/>
            <person name="Leu A.O."/>
            <person name="Speth D.R."/>
            <person name="Yu H."/>
            <person name="Morgan-Lang C."/>
            <person name="Hatzenpichler R."/>
            <person name="Goudeau D."/>
            <person name="Malmstrom R."/>
            <person name="Brazelton W.J."/>
            <person name="Woyke T."/>
            <person name="Hallam S.J."/>
            <person name="Tyson G.W."/>
            <person name="Wegener G."/>
            <person name="Boetius A."/>
            <person name="Orphan V."/>
        </authorList>
    </citation>
    <scope>NUCLEOTIDE SEQUENCE</scope>
</reference>
<proteinExistence type="predicted"/>
<feature type="transmembrane region" description="Helical" evidence="1">
    <location>
        <begin position="279"/>
        <end position="297"/>
    </location>
</feature>
<evidence type="ECO:0000256" key="1">
    <source>
        <dbReference type="SAM" id="Phobius"/>
    </source>
</evidence>
<name>A0A7G9ZCS3_9EURY</name>
<evidence type="ECO:0000313" key="2">
    <source>
        <dbReference type="EMBL" id="QNO58057.1"/>
    </source>
</evidence>
<feature type="transmembrane region" description="Helical" evidence="1">
    <location>
        <begin position="66"/>
        <end position="85"/>
    </location>
</feature>
<protein>
    <submittedName>
        <fullName evidence="2">Uncharacterized protein</fullName>
    </submittedName>
</protein>
<accession>A0A7G9ZCS3</accession>
<organism evidence="2">
    <name type="scientific">Candidatus Methanophaga sp. ANME-1 ERB7</name>
    <dbReference type="NCBI Taxonomy" id="2759913"/>
    <lineage>
        <taxon>Archaea</taxon>
        <taxon>Methanobacteriati</taxon>
        <taxon>Methanobacteriota</taxon>
        <taxon>Stenosarchaea group</taxon>
        <taxon>Methanomicrobia</taxon>
        <taxon>Candidatus Methanophagales</taxon>
        <taxon>Candidatus Methanophagaceae</taxon>
        <taxon>Candidatus Methanophaga</taxon>
    </lineage>
</organism>
<keyword evidence="1" id="KW-0812">Transmembrane</keyword>